<proteinExistence type="predicted"/>
<dbReference type="AlphaFoldDB" id="A0A2P1PLH5"/>
<evidence type="ECO:0000313" key="1">
    <source>
        <dbReference type="EMBL" id="AVP95701.1"/>
    </source>
</evidence>
<dbReference type="KEGG" id="xba:C7S18_00165"/>
<dbReference type="OrthoDB" id="122481at2"/>
<evidence type="ECO:0000313" key="2">
    <source>
        <dbReference type="Proteomes" id="UP000241074"/>
    </source>
</evidence>
<keyword evidence="2" id="KW-1185">Reference proteome</keyword>
<protein>
    <submittedName>
        <fullName evidence="1">Uncharacterized protein</fullName>
    </submittedName>
</protein>
<dbReference type="Pfam" id="PF15594">
    <property type="entry name" value="Imm50"/>
    <property type="match status" value="1"/>
</dbReference>
<dbReference type="RefSeq" id="WP_106889630.1">
    <property type="nucleotide sequence ID" value="NZ_CP027860.1"/>
</dbReference>
<reference evidence="1 2" key="2">
    <citation type="submission" date="2018-03" db="EMBL/GenBank/DDBJ databases">
        <authorList>
            <person name="Keele B.F."/>
        </authorList>
    </citation>
    <scope>NUCLEOTIDE SEQUENCE [LARGE SCALE GENOMIC DNA]</scope>
    <source>
        <strain evidence="1 2">D13</strain>
    </source>
</reference>
<accession>A0A2P1PLH5</accession>
<sequence>MNVPTQIQNYEAVVDFFGSWPSFHDANVVAYDADVDSIKLTLHTWRITNQVDANGYLVLRHHALVSFRFSGLHDVQMDAFNSRNILSSLEISPCSDRGSCRVELDSVMDLSGSFSAKSGEIVSVIPCDSDGVVA</sequence>
<gene>
    <name evidence="1" type="ORF">C7S18_00165</name>
</gene>
<reference evidence="1 2" key="1">
    <citation type="submission" date="2018-03" db="EMBL/GenBank/DDBJ databases">
        <title>Ahniella affigens gen. nov., sp. nov., a gammaproteobacterium isolated from sandy soil near a stream.</title>
        <authorList>
            <person name="Ko Y."/>
            <person name="Kim J.-H."/>
        </authorList>
    </citation>
    <scope>NUCLEOTIDE SEQUENCE [LARGE SCALE GENOMIC DNA]</scope>
    <source>
        <strain evidence="1 2">D13</strain>
    </source>
</reference>
<dbReference type="EMBL" id="CP027860">
    <property type="protein sequence ID" value="AVP95701.1"/>
    <property type="molecule type" value="Genomic_DNA"/>
</dbReference>
<name>A0A2P1PLH5_9GAMM</name>
<organism evidence="1 2">
    <name type="scientific">Ahniella affigens</name>
    <dbReference type="NCBI Taxonomy" id="2021234"/>
    <lineage>
        <taxon>Bacteria</taxon>
        <taxon>Pseudomonadati</taxon>
        <taxon>Pseudomonadota</taxon>
        <taxon>Gammaproteobacteria</taxon>
        <taxon>Lysobacterales</taxon>
        <taxon>Rhodanobacteraceae</taxon>
        <taxon>Ahniella</taxon>
    </lineage>
</organism>
<dbReference type="InterPro" id="IPR028957">
    <property type="entry name" value="Imm50"/>
</dbReference>
<dbReference type="Proteomes" id="UP000241074">
    <property type="component" value="Chromosome"/>
</dbReference>